<feature type="compositionally biased region" description="Low complexity" evidence="12">
    <location>
        <begin position="546"/>
        <end position="581"/>
    </location>
</feature>
<dbReference type="InterPro" id="IPR044066">
    <property type="entry name" value="TRIAD_supradom"/>
</dbReference>
<dbReference type="InterPro" id="IPR002867">
    <property type="entry name" value="IBR_dom"/>
</dbReference>
<dbReference type="InterPro" id="IPR016135">
    <property type="entry name" value="UBQ-conjugating_enzyme/RWD"/>
</dbReference>
<comment type="pathway">
    <text evidence="2">Protein modification; protein ubiquitination.</text>
</comment>
<keyword evidence="6" id="KW-0677">Repeat</keyword>
<evidence type="ECO:0000259" key="15">
    <source>
        <dbReference type="PROSITE" id="PS51873"/>
    </source>
</evidence>
<dbReference type="InterPro" id="IPR001841">
    <property type="entry name" value="Znf_RING"/>
</dbReference>
<dbReference type="AlphaFoldDB" id="A0AA40BST9"/>
<comment type="catalytic activity">
    <reaction evidence="1">
        <text>[E2 ubiquitin-conjugating enzyme]-S-ubiquitinyl-L-cysteine + [acceptor protein]-L-lysine = [E2 ubiquitin-conjugating enzyme]-L-cysteine + [acceptor protein]-N(6)-ubiquitinyl-L-lysine.</text>
        <dbReference type="EC" id="2.3.2.31"/>
    </reaction>
</comment>
<keyword evidence="5" id="KW-0479">Metal-binding</keyword>
<dbReference type="CDD" id="cd23820">
    <property type="entry name" value="RWD_RNF14"/>
    <property type="match status" value="1"/>
</dbReference>
<dbReference type="Pfam" id="PF01485">
    <property type="entry name" value="IBR"/>
    <property type="match status" value="1"/>
</dbReference>
<accession>A0AA40BST9</accession>
<dbReference type="Pfam" id="PF05773">
    <property type="entry name" value="RWD"/>
    <property type="match status" value="1"/>
</dbReference>
<evidence type="ECO:0000256" key="2">
    <source>
        <dbReference type="ARBA" id="ARBA00004906"/>
    </source>
</evidence>
<sequence length="791" mass="86092">MAETERDTELQTLEAIFPEIQTPKPDDPYTIALELPVAPSKPVIVYFPTASNDGPPPDPTAGRAANGVNPQAGLAIATGRQGQGHQNPNQQEQPQVDSHELAHLPSLRLELSFGPRYPGEEPPKVAISTNPPWLPAETIKRLQDDGPRLWEDIGRDMVGFSYIDHVQQAAEDIFGLVGDGGALEVDPRHKIAILDYDIQARRATFEKETFECGVCLDPKKGAFCHKMMDCGHVFCVECLQDFYNSAIKEGNLAAVKCPAPNCAKEREKSRSPSGRKRKKPKVFISPSELLQIPIDEETVRRYVTLKYKTELESDKNTIYCPRQWCNGAARSKKHKRPTGLELPEASDDEEGSASEDDDSEETPEGEVGKSKPYNKTEDLLAICDTCSFAFCSRCMQSWHGEFVGCRRAKEELTAEELASIEYMKAHTTPCPTCAAPAQKTHGCNHMICYRCQTHFCYLCSAWLDPGNPYQHFNTAPDGRVTTCFMRLWELELGDGAEVGYGFAGGRAGQPAPAVVFDERVEQFIPEIEEATDGEDEGDHNDHRGRPAAAAAEARGQPQQQQQQQQQQPPQQQQQPLPAGAPAQEVGIAREGPLVLRIAANNPPPAPAVAVAVAPVNNPGGANRGGPRGRQGAGAGVPARGRGGAAVHRGGHQHQAQQQQPGAGRRGRGGRGGGGNAAAFGPGRGGGARAAAAAGHNQNHRQNNNNQAQQQQRRNNNNNNNNNNNQNHAGGNGGAGAEHDMVEMLEMLDGNGNEEMDPRQEEWVREFVRLALNDEEDEFDEEDGIRDFGVAF</sequence>
<feature type="compositionally biased region" description="Gly residues" evidence="12">
    <location>
        <begin position="621"/>
        <end position="634"/>
    </location>
</feature>
<reference evidence="16" key="1">
    <citation type="submission" date="2023-06" db="EMBL/GenBank/DDBJ databases">
        <title>Genome-scale phylogeny and comparative genomics of the fungal order Sordariales.</title>
        <authorList>
            <consortium name="Lawrence Berkeley National Laboratory"/>
            <person name="Hensen N."/>
            <person name="Bonometti L."/>
            <person name="Westerberg I."/>
            <person name="Brannstrom I.O."/>
            <person name="Guillou S."/>
            <person name="Cros-Aarteil S."/>
            <person name="Calhoun S."/>
            <person name="Haridas S."/>
            <person name="Kuo A."/>
            <person name="Mondo S."/>
            <person name="Pangilinan J."/>
            <person name="Riley R."/>
            <person name="Labutti K."/>
            <person name="Andreopoulos B."/>
            <person name="Lipzen A."/>
            <person name="Chen C."/>
            <person name="Yanf M."/>
            <person name="Daum C."/>
            <person name="Ng V."/>
            <person name="Clum A."/>
            <person name="Steindorff A."/>
            <person name="Ohm R."/>
            <person name="Martin F."/>
            <person name="Silar P."/>
            <person name="Natvig D."/>
            <person name="Lalanne C."/>
            <person name="Gautier V."/>
            <person name="Ament-Velasquez S.L."/>
            <person name="Kruys A."/>
            <person name="Hutchinson M.I."/>
            <person name="Powell A.J."/>
            <person name="Barry K."/>
            <person name="Miller A.N."/>
            <person name="Grigoriev I.V."/>
            <person name="Debuchy R."/>
            <person name="Gladieux P."/>
            <person name="Thoren M.H."/>
            <person name="Johannesson H."/>
        </authorList>
    </citation>
    <scope>NUCLEOTIDE SEQUENCE</scope>
    <source>
        <strain evidence="16">CBS 540.89</strain>
    </source>
</reference>
<evidence type="ECO:0000259" key="14">
    <source>
        <dbReference type="PROSITE" id="PS50908"/>
    </source>
</evidence>
<dbReference type="Gene3D" id="1.20.120.1750">
    <property type="match status" value="1"/>
</dbReference>
<keyword evidence="9" id="KW-0862">Zinc</keyword>
<evidence type="ECO:0000256" key="11">
    <source>
        <dbReference type="PROSITE-ProRule" id="PRU00175"/>
    </source>
</evidence>
<evidence type="ECO:0000256" key="12">
    <source>
        <dbReference type="SAM" id="MobiDB-lite"/>
    </source>
</evidence>
<dbReference type="CDD" id="cd20354">
    <property type="entry name" value="Rcat_RBR_RNF14"/>
    <property type="match status" value="1"/>
</dbReference>
<feature type="compositionally biased region" description="Low complexity" evidence="12">
    <location>
        <begin position="635"/>
        <end position="662"/>
    </location>
</feature>
<keyword evidence="4" id="KW-0808">Transferase</keyword>
<dbReference type="GO" id="GO:0061630">
    <property type="term" value="F:ubiquitin protein ligase activity"/>
    <property type="evidence" value="ECO:0007669"/>
    <property type="project" value="UniProtKB-EC"/>
</dbReference>
<feature type="domain" description="RING-type" evidence="13">
    <location>
        <begin position="212"/>
        <end position="261"/>
    </location>
</feature>
<feature type="domain" description="RWD" evidence="14">
    <location>
        <begin position="8"/>
        <end position="173"/>
    </location>
</feature>
<dbReference type="PROSITE" id="PS50908">
    <property type="entry name" value="RWD"/>
    <property type="match status" value="1"/>
</dbReference>
<evidence type="ECO:0000313" key="17">
    <source>
        <dbReference type="Proteomes" id="UP001172159"/>
    </source>
</evidence>
<evidence type="ECO:0000313" key="16">
    <source>
        <dbReference type="EMBL" id="KAK0739650.1"/>
    </source>
</evidence>
<keyword evidence="7 11" id="KW-0863">Zinc-finger</keyword>
<dbReference type="Gene3D" id="3.30.40.10">
    <property type="entry name" value="Zinc/RING finger domain, C3HC4 (zinc finger)"/>
    <property type="match status" value="1"/>
</dbReference>
<evidence type="ECO:0000256" key="1">
    <source>
        <dbReference type="ARBA" id="ARBA00001798"/>
    </source>
</evidence>
<evidence type="ECO:0000256" key="10">
    <source>
        <dbReference type="ARBA" id="ARBA00044508"/>
    </source>
</evidence>
<evidence type="ECO:0000256" key="6">
    <source>
        <dbReference type="ARBA" id="ARBA00022737"/>
    </source>
</evidence>
<feature type="region of interest" description="Disordered" evidence="12">
    <location>
        <begin position="619"/>
        <end position="736"/>
    </location>
</feature>
<dbReference type="EMBL" id="JAUKTV010000004">
    <property type="protein sequence ID" value="KAK0739650.1"/>
    <property type="molecule type" value="Genomic_DNA"/>
</dbReference>
<feature type="compositionally biased region" description="Low complexity" evidence="12">
    <location>
        <begin position="688"/>
        <end position="728"/>
    </location>
</feature>
<evidence type="ECO:0000256" key="8">
    <source>
        <dbReference type="ARBA" id="ARBA00022786"/>
    </source>
</evidence>
<organism evidence="16 17">
    <name type="scientific">Apiosordaria backusii</name>
    <dbReference type="NCBI Taxonomy" id="314023"/>
    <lineage>
        <taxon>Eukaryota</taxon>
        <taxon>Fungi</taxon>
        <taxon>Dikarya</taxon>
        <taxon>Ascomycota</taxon>
        <taxon>Pezizomycotina</taxon>
        <taxon>Sordariomycetes</taxon>
        <taxon>Sordariomycetidae</taxon>
        <taxon>Sordariales</taxon>
        <taxon>Lasiosphaeriaceae</taxon>
        <taxon>Apiosordaria</taxon>
    </lineage>
</organism>
<comment type="similarity">
    <text evidence="10">Belongs to the RBR family. RNF14 subfamily.</text>
</comment>
<dbReference type="InterPro" id="IPR017907">
    <property type="entry name" value="Znf_RING_CS"/>
</dbReference>
<dbReference type="SUPFAM" id="SSF57850">
    <property type="entry name" value="RING/U-box"/>
    <property type="match status" value="2"/>
</dbReference>
<evidence type="ECO:0000256" key="3">
    <source>
        <dbReference type="ARBA" id="ARBA00012251"/>
    </source>
</evidence>
<proteinExistence type="inferred from homology"/>
<feature type="compositionally biased region" description="Acidic residues" evidence="12">
    <location>
        <begin position="344"/>
        <end position="364"/>
    </location>
</feature>
<dbReference type="FunFam" id="3.30.40.10:FF:000416">
    <property type="entry name" value="RBR-type E3 ubiquitin transferase"/>
    <property type="match status" value="1"/>
</dbReference>
<dbReference type="EC" id="2.3.2.31" evidence="3"/>
<feature type="compositionally biased region" description="Acidic residues" evidence="12">
    <location>
        <begin position="528"/>
        <end position="538"/>
    </location>
</feature>
<dbReference type="Gene3D" id="3.10.110.10">
    <property type="entry name" value="Ubiquitin Conjugating Enzyme"/>
    <property type="match status" value="1"/>
</dbReference>
<evidence type="ECO:0000256" key="9">
    <source>
        <dbReference type="ARBA" id="ARBA00022833"/>
    </source>
</evidence>
<dbReference type="Pfam" id="PF22191">
    <property type="entry name" value="IBR_1"/>
    <property type="match status" value="1"/>
</dbReference>
<feature type="domain" description="RING-type" evidence="15">
    <location>
        <begin position="208"/>
        <end position="487"/>
    </location>
</feature>
<feature type="region of interest" description="Disordered" evidence="12">
    <location>
        <begin position="48"/>
        <end position="67"/>
    </location>
</feature>
<evidence type="ECO:0000256" key="5">
    <source>
        <dbReference type="ARBA" id="ARBA00022723"/>
    </source>
</evidence>
<dbReference type="Proteomes" id="UP001172159">
    <property type="component" value="Unassembled WGS sequence"/>
</dbReference>
<keyword evidence="17" id="KW-1185">Reference proteome</keyword>
<gene>
    <name evidence="16" type="ORF">B0T21DRAFT_346941</name>
</gene>
<feature type="compositionally biased region" description="Gly residues" evidence="12">
    <location>
        <begin position="669"/>
        <end position="687"/>
    </location>
</feature>
<dbReference type="PROSITE" id="PS00518">
    <property type="entry name" value="ZF_RING_1"/>
    <property type="match status" value="1"/>
</dbReference>
<dbReference type="SUPFAM" id="SSF54495">
    <property type="entry name" value="UBC-like"/>
    <property type="match status" value="1"/>
</dbReference>
<evidence type="ECO:0000256" key="4">
    <source>
        <dbReference type="ARBA" id="ARBA00022679"/>
    </source>
</evidence>
<keyword evidence="8" id="KW-0833">Ubl conjugation pathway</keyword>
<dbReference type="InterPro" id="IPR013083">
    <property type="entry name" value="Znf_RING/FYVE/PHD"/>
</dbReference>
<dbReference type="InterPro" id="IPR047548">
    <property type="entry name" value="Rcat_RBR_RNF14"/>
</dbReference>
<dbReference type="InterPro" id="IPR006575">
    <property type="entry name" value="RWD_dom"/>
</dbReference>
<dbReference type="PROSITE" id="PS50089">
    <property type="entry name" value="ZF_RING_2"/>
    <property type="match status" value="1"/>
</dbReference>
<dbReference type="GO" id="GO:0008270">
    <property type="term" value="F:zinc ion binding"/>
    <property type="evidence" value="ECO:0007669"/>
    <property type="project" value="UniProtKB-KW"/>
</dbReference>
<evidence type="ECO:0000259" key="13">
    <source>
        <dbReference type="PROSITE" id="PS50089"/>
    </source>
</evidence>
<dbReference type="CDD" id="cd23134">
    <property type="entry name" value="RING-HC_ITT1-like"/>
    <property type="match status" value="1"/>
</dbReference>
<protein>
    <recommendedName>
        <fullName evidence="3">RBR-type E3 ubiquitin transferase</fullName>
        <ecNumber evidence="3">2.3.2.31</ecNumber>
    </recommendedName>
</protein>
<comment type="caution">
    <text evidence="16">The sequence shown here is derived from an EMBL/GenBank/DDBJ whole genome shotgun (WGS) entry which is preliminary data.</text>
</comment>
<dbReference type="PROSITE" id="PS51873">
    <property type="entry name" value="TRIAD"/>
    <property type="match status" value="1"/>
</dbReference>
<evidence type="ECO:0000256" key="7">
    <source>
        <dbReference type="ARBA" id="ARBA00022771"/>
    </source>
</evidence>
<name>A0AA40BST9_9PEZI</name>
<feature type="region of interest" description="Disordered" evidence="12">
    <location>
        <begin position="528"/>
        <end position="581"/>
    </location>
</feature>
<feature type="region of interest" description="Disordered" evidence="12">
    <location>
        <begin position="335"/>
        <end position="372"/>
    </location>
</feature>
<dbReference type="GO" id="GO:0016567">
    <property type="term" value="P:protein ubiquitination"/>
    <property type="evidence" value="ECO:0007669"/>
    <property type="project" value="InterPro"/>
</dbReference>
<dbReference type="InterPro" id="IPR031127">
    <property type="entry name" value="E3_UB_ligase_RBR"/>
</dbReference>
<dbReference type="SMART" id="SM00647">
    <property type="entry name" value="IBR"/>
    <property type="match status" value="2"/>
</dbReference>
<dbReference type="PANTHER" id="PTHR11685">
    <property type="entry name" value="RBR FAMILY RING FINGER AND IBR DOMAIN-CONTAINING"/>
    <property type="match status" value="1"/>
</dbReference>